<dbReference type="Pfam" id="PF20519">
    <property type="entry name" value="Polycystin_dom"/>
    <property type="match status" value="1"/>
</dbReference>
<comment type="subcellular location">
    <subcellularLocation>
        <location evidence="2">Cell membrane</location>
        <topology evidence="2">Multi-pass membrane protein</topology>
    </subcellularLocation>
    <subcellularLocation>
        <location evidence="1">Cytoplasmic vesicle</location>
    </subcellularLocation>
</comment>
<dbReference type="PRINTS" id="PR01433">
    <property type="entry name" value="POLYCYSTIN2"/>
</dbReference>
<evidence type="ECO:0000313" key="14">
    <source>
        <dbReference type="EMBL" id="CAG5091466.1"/>
    </source>
</evidence>
<gene>
    <name evidence="14" type="ORF">OKIOD_LOCUS4619</name>
</gene>
<feature type="transmembrane region" description="Helical" evidence="12">
    <location>
        <begin position="531"/>
        <end position="552"/>
    </location>
</feature>
<dbReference type="Gene3D" id="1.10.287.70">
    <property type="match status" value="1"/>
</dbReference>
<evidence type="ECO:0000256" key="10">
    <source>
        <dbReference type="ARBA" id="ARBA00023329"/>
    </source>
</evidence>
<keyword evidence="9" id="KW-0406">Ion transport</keyword>
<keyword evidence="7 12" id="KW-0472">Membrane</keyword>
<dbReference type="InterPro" id="IPR051223">
    <property type="entry name" value="Polycystin"/>
</dbReference>
<evidence type="ECO:0000256" key="4">
    <source>
        <dbReference type="ARBA" id="ARBA00022673"/>
    </source>
</evidence>
<evidence type="ECO:0000256" key="7">
    <source>
        <dbReference type="ARBA" id="ARBA00023136"/>
    </source>
</evidence>
<accession>A0ABN7S3K8</accession>
<dbReference type="Gene3D" id="1.20.5.340">
    <property type="match status" value="1"/>
</dbReference>
<feature type="transmembrane region" description="Helical" evidence="12">
    <location>
        <begin position="430"/>
        <end position="449"/>
    </location>
</feature>
<evidence type="ECO:0000256" key="6">
    <source>
        <dbReference type="ARBA" id="ARBA00022989"/>
    </source>
</evidence>
<feature type="transmembrane region" description="Helical" evidence="12">
    <location>
        <begin position="382"/>
        <end position="402"/>
    </location>
</feature>
<dbReference type="InterPro" id="IPR003915">
    <property type="entry name" value="PKD_2"/>
</dbReference>
<organism evidence="14 15">
    <name type="scientific">Oikopleura dioica</name>
    <name type="common">Tunicate</name>
    <dbReference type="NCBI Taxonomy" id="34765"/>
    <lineage>
        <taxon>Eukaryota</taxon>
        <taxon>Metazoa</taxon>
        <taxon>Chordata</taxon>
        <taxon>Tunicata</taxon>
        <taxon>Appendicularia</taxon>
        <taxon>Copelata</taxon>
        <taxon>Oikopleuridae</taxon>
        <taxon>Oikopleura</taxon>
    </lineage>
</organism>
<proteinExistence type="inferred from homology"/>
<keyword evidence="4" id="KW-0106">Calcium</keyword>
<keyword evidence="9" id="KW-0407">Ion channel</keyword>
<evidence type="ECO:0000256" key="9">
    <source>
        <dbReference type="ARBA" id="ARBA00023303"/>
    </source>
</evidence>
<dbReference type="PROSITE" id="PS50222">
    <property type="entry name" value="EF_HAND_2"/>
    <property type="match status" value="1"/>
</dbReference>
<dbReference type="InterPro" id="IPR002048">
    <property type="entry name" value="EF_hand_dom"/>
</dbReference>
<dbReference type="InterPro" id="IPR011992">
    <property type="entry name" value="EF-hand-dom_pair"/>
</dbReference>
<evidence type="ECO:0000313" key="15">
    <source>
        <dbReference type="Proteomes" id="UP001158576"/>
    </source>
</evidence>
<evidence type="ECO:0000256" key="11">
    <source>
        <dbReference type="SAM" id="MobiDB-lite"/>
    </source>
</evidence>
<dbReference type="Pfam" id="PF08016">
    <property type="entry name" value="PKD_channel"/>
    <property type="match status" value="1"/>
</dbReference>
<feature type="domain" description="EF-hand" evidence="13">
    <location>
        <begin position="619"/>
        <end position="654"/>
    </location>
</feature>
<keyword evidence="15" id="KW-1185">Reference proteome</keyword>
<keyword evidence="4" id="KW-0109">Calcium transport</keyword>
<keyword evidence="5 12" id="KW-0812">Transmembrane</keyword>
<evidence type="ECO:0000256" key="2">
    <source>
        <dbReference type="ARBA" id="ARBA00004651"/>
    </source>
</evidence>
<evidence type="ECO:0000259" key="13">
    <source>
        <dbReference type="PROSITE" id="PS50222"/>
    </source>
</evidence>
<feature type="compositionally biased region" description="Low complexity" evidence="11">
    <location>
        <begin position="40"/>
        <end position="51"/>
    </location>
</feature>
<dbReference type="EMBL" id="OU015568">
    <property type="protein sequence ID" value="CAG5091466.1"/>
    <property type="molecule type" value="Genomic_DNA"/>
</dbReference>
<dbReference type="PANTHER" id="PTHR10877:SF183">
    <property type="entry name" value="AT14535P-RELATED"/>
    <property type="match status" value="1"/>
</dbReference>
<feature type="transmembrane region" description="Helical" evidence="12">
    <location>
        <begin position="340"/>
        <end position="358"/>
    </location>
</feature>
<dbReference type="InterPro" id="IPR013122">
    <property type="entry name" value="PKD1_2_channel"/>
</dbReference>
<keyword evidence="9" id="KW-0813">Transport</keyword>
<name>A0ABN7S3K8_OIKDI</name>
<dbReference type="PANTHER" id="PTHR10877">
    <property type="entry name" value="POLYCYSTIN FAMILY MEMBER"/>
    <property type="match status" value="1"/>
</dbReference>
<evidence type="ECO:0000256" key="1">
    <source>
        <dbReference type="ARBA" id="ARBA00004541"/>
    </source>
</evidence>
<dbReference type="Proteomes" id="UP001158576">
    <property type="component" value="Chromosome PAR"/>
</dbReference>
<feature type="region of interest" description="Disordered" evidence="11">
    <location>
        <begin position="16"/>
        <end position="64"/>
    </location>
</feature>
<evidence type="ECO:0000256" key="3">
    <source>
        <dbReference type="ARBA" id="ARBA00007200"/>
    </source>
</evidence>
<dbReference type="SUPFAM" id="SSF47473">
    <property type="entry name" value="EF-hand"/>
    <property type="match status" value="1"/>
</dbReference>
<comment type="similarity">
    <text evidence="3">Belongs to the polycystin family.</text>
</comment>
<evidence type="ECO:0000256" key="5">
    <source>
        <dbReference type="ARBA" id="ARBA00022692"/>
    </source>
</evidence>
<sequence>MDSAVEFMENNWQRFLKKKKKKPESEEVPAPSAKTRKNSESSVDENNNNYDEPADSDEDAPKQTNTGALTWGQKIFRTKYTCPGTNRTNEFIFRTWLNEVIKYICFLTLLTICTFSYTNSDSFYLTNAMKTLYVEDTGFHDVTTEKEIWDWLEGPFLKAVYENQLLYNDMSTPPRIRMQRVNAKDCDMPGFVDEGELCYDEYHKARENKDDLIVGSDLPQPARYTEIPGAIAGFDYWGQALPYLRMYWAGGYLLHLPVPSDEVFEVPAKAIEDIRYLKDELQWLSRGARILLIDCQLYNKNVNLYTIIRMSFELPASGGVITLDKFSTIHIYSSTSTLDITTVVCEILWLILIGYYFGEKVYEMKILGFGGFFKHLALRTQFFNLVFSIGVVIFKLVKYAIIDTDEISSCDPQTENDCYLANFVFWQNQFNYFLAIVTFLSWIELNKFFTDFESTAVFTKTLRRCSTDLTAFIIVFLMVFLAYAELGVLIFGGELDDFKNMFHATYTLFRIILGDFDFHAMESSNRILGPTYFICYVFVVFFILVNMFIAIISDTYSEVRAELSVPGEHHYPVSEQIAVLKERFWGKLGWTSNSDDDDSDDENQIDWHSFRKEMEKSGLEEDEIQSYFQKYDENGNLLLDRKEFAKLEESLTKLKTQKDLDTVSQKSAAAPSVAAGDVFGQARETFVDNENFDLLRNRVAKMESAFADLTLKVDGIIVKLDQLGQRQKQARIPHMENASKTK</sequence>
<dbReference type="InterPro" id="IPR046791">
    <property type="entry name" value="Polycystin_dom"/>
</dbReference>
<keyword evidence="10" id="KW-0968">Cytoplasmic vesicle</keyword>
<keyword evidence="6 12" id="KW-1133">Transmembrane helix</keyword>
<evidence type="ECO:0000256" key="8">
    <source>
        <dbReference type="ARBA" id="ARBA00023180"/>
    </source>
</evidence>
<protein>
    <submittedName>
        <fullName evidence="14">Oidioi.mRNA.OKI2018_I69.PAR.g13061.t1.cds</fullName>
    </submittedName>
</protein>
<evidence type="ECO:0000256" key="12">
    <source>
        <dbReference type="SAM" id="Phobius"/>
    </source>
</evidence>
<keyword evidence="4" id="KW-0107">Calcium channel</keyword>
<feature type="transmembrane region" description="Helical" evidence="12">
    <location>
        <begin position="469"/>
        <end position="491"/>
    </location>
</feature>
<keyword evidence="8" id="KW-0325">Glycoprotein</keyword>
<reference evidence="14 15" key="1">
    <citation type="submission" date="2021-04" db="EMBL/GenBank/DDBJ databases">
        <authorList>
            <person name="Bliznina A."/>
        </authorList>
    </citation>
    <scope>NUCLEOTIDE SEQUENCE [LARGE SCALE GENOMIC DNA]</scope>
</reference>
<dbReference type="Gene3D" id="1.10.238.10">
    <property type="entry name" value="EF-hand"/>
    <property type="match status" value="1"/>
</dbReference>